<evidence type="ECO:0000256" key="1">
    <source>
        <dbReference type="ARBA" id="ARBA00004340"/>
    </source>
</evidence>
<comment type="caution">
    <text evidence="11">The sequence shown here is derived from an EMBL/GenBank/DDBJ whole genome shotgun (WGS) entry which is preliminary data.</text>
</comment>
<evidence type="ECO:0000259" key="10">
    <source>
        <dbReference type="Pfam" id="PF22748"/>
    </source>
</evidence>
<evidence type="ECO:0000256" key="4">
    <source>
        <dbReference type="ARBA" id="ARBA00022525"/>
    </source>
</evidence>
<dbReference type="Proteomes" id="UP001165121">
    <property type="component" value="Unassembled WGS sequence"/>
</dbReference>
<evidence type="ECO:0000313" key="11">
    <source>
        <dbReference type="EMBL" id="GMF41406.1"/>
    </source>
</evidence>
<organism evidence="11 12">
    <name type="scientific">Phytophthora fragariaefolia</name>
    <dbReference type="NCBI Taxonomy" id="1490495"/>
    <lineage>
        <taxon>Eukaryota</taxon>
        <taxon>Sar</taxon>
        <taxon>Stramenopiles</taxon>
        <taxon>Oomycota</taxon>
        <taxon>Peronosporomycetes</taxon>
        <taxon>Peronosporales</taxon>
        <taxon>Peronosporaceae</taxon>
        <taxon>Phytophthora</taxon>
    </lineage>
</organism>
<protein>
    <submittedName>
        <fullName evidence="11">Unnamed protein product</fullName>
    </submittedName>
</protein>
<dbReference type="GO" id="GO:0043657">
    <property type="term" value="C:host cell"/>
    <property type="evidence" value="ECO:0007669"/>
    <property type="project" value="UniProtKB-SubCell"/>
</dbReference>
<feature type="signal peptide" evidence="8">
    <location>
        <begin position="1"/>
        <end position="23"/>
    </location>
</feature>
<feature type="domain" description="RXLR phytopathogen effector protein WY-domain" evidence="9">
    <location>
        <begin position="140"/>
        <end position="187"/>
    </location>
</feature>
<keyword evidence="6" id="KW-0843">Virulence</keyword>
<evidence type="ECO:0000256" key="2">
    <source>
        <dbReference type="ARBA" id="ARBA00004613"/>
    </source>
</evidence>
<dbReference type="EMBL" id="BSXT01001334">
    <property type="protein sequence ID" value="GMF41406.1"/>
    <property type="molecule type" value="Genomic_DNA"/>
</dbReference>
<feature type="domain" description="RxLR effector PexRD54 WY" evidence="10">
    <location>
        <begin position="99"/>
        <end position="137"/>
    </location>
</feature>
<keyword evidence="4" id="KW-0964">Secreted</keyword>
<dbReference type="Pfam" id="PF18634">
    <property type="entry name" value="RXLR_WY"/>
    <property type="match status" value="1"/>
</dbReference>
<evidence type="ECO:0000256" key="5">
    <source>
        <dbReference type="ARBA" id="ARBA00022729"/>
    </source>
</evidence>
<gene>
    <name evidence="11" type="ORF">Pfra01_001309400</name>
</gene>
<feature type="chain" id="PRO_5040810738" evidence="8">
    <location>
        <begin position="24"/>
        <end position="218"/>
    </location>
</feature>
<dbReference type="OrthoDB" id="126955at2759"/>
<evidence type="ECO:0000259" key="9">
    <source>
        <dbReference type="Pfam" id="PF18634"/>
    </source>
</evidence>
<dbReference type="InterPro" id="IPR054463">
    <property type="entry name" value="PexRD54_WY"/>
</dbReference>
<evidence type="ECO:0000313" key="12">
    <source>
        <dbReference type="Proteomes" id="UP001165121"/>
    </source>
</evidence>
<dbReference type="GO" id="GO:0005576">
    <property type="term" value="C:extracellular region"/>
    <property type="evidence" value="ECO:0007669"/>
    <property type="project" value="UniProtKB-SubCell"/>
</dbReference>
<reference evidence="11" key="1">
    <citation type="submission" date="2023-04" db="EMBL/GenBank/DDBJ databases">
        <title>Phytophthora fragariaefolia NBRC 109709.</title>
        <authorList>
            <person name="Ichikawa N."/>
            <person name="Sato H."/>
            <person name="Tonouchi N."/>
        </authorList>
    </citation>
    <scope>NUCLEOTIDE SEQUENCE</scope>
    <source>
        <strain evidence="11">NBRC 109709</strain>
    </source>
</reference>
<feature type="region of interest" description="Disordered" evidence="7">
    <location>
        <begin position="30"/>
        <end position="50"/>
    </location>
</feature>
<comment type="subcellular location">
    <subcellularLocation>
        <location evidence="1">Host cell</location>
    </subcellularLocation>
    <subcellularLocation>
        <location evidence="2">Secreted</location>
    </subcellularLocation>
</comment>
<sequence length="218" mass="24523">MNYLVLSVFTILFVVNESSFVLGKPNRFDVSKPAPSTQSTPPVDTGDDKGNLLDKRFLRSSEVTATSNHTKNEERAFGLRPSTLAELEPKAFARYFATNQWLKVEMKPRAAFHTLRLNEEGVKLEGNPLFLRWLEYVKSYQAGPDGHRFTTLDFYDLLASATSKAEMTSLIGSLKKTPGMENLAQMLEEMAGVSPLVYGDVWKRYAKLHAANLGDRKR</sequence>
<evidence type="ECO:0000256" key="7">
    <source>
        <dbReference type="SAM" id="MobiDB-lite"/>
    </source>
</evidence>
<evidence type="ECO:0000256" key="8">
    <source>
        <dbReference type="SAM" id="SignalP"/>
    </source>
</evidence>
<keyword evidence="5 8" id="KW-0732">Signal</keyword>
<dbReference type="InterPro" id="IPR040786">
    <property type="entry name" value="RXLR_WY"/>
</dbReference>
<keyword evidence="12" id="KW-1185">Reference proteome</keyword>
<proteinExistence type="inferred from homology"/>
<evidence type="ECO:0000256" key="6">
    <source>
        <dbReference type="ARBA" id="ARBA00023026"/>
    </source>
</evidence>
<comment type="similarity">
    <text evidence="3">Belongs to the RxLR effector family.</text>
</comment>
<dbReference type="Pfam" id="PF22748">
    <property type="entry name" value="PexRD54_WY"/>
    <property type="match status" value="1"/>
</dbReference>
<evidence type="ECO:0000256" key="3">
    <source>
        <dbReference type="ARBA" id="ARBA00010400"/>
    </source>
</evidence>
<name>A0A9W6XMD3_9STRA</name>
<accession>A0A9W6XMD3</accession>
<dbReference type="AlphaFoldDB" id="A0A9W6XMD3"/>